<dbReference type="PANTHER" id="PTHR21337">
    <property type="entry name" value="PHOSPHO-2-DEHYDRO-3-DEOXYHEPTONATE ALDOLASE 1, 2"/>
    <property type="match status" value="1"/>
</dbReference>
<dbReference type="AlphaFoldDB" id="A0A9X3N8H2"/>
<gene>
    <name evidence="5" type="ORF">OJ997_15410</name>
</gene>
<comment type="similarity">
    <text evidence="1 4">Belongs to the class-II DAHP synthase family.</text>
</comment>
<dbReference type="Gene3D" id="3.20.20.70">
    <property type="entry name" value="Aldolase class I"/>
    <property type="match status" value="1"/>
</dbReference>
<feature type="binding site" evidence="3">
    <location>
        <position position="377"/>
    </location>
    <ligand>
        <name>Mn(2+)</name>
        <dbReference type="ChEBI" id="CHEBI:29035"/>
    </ligand>
</feature>
<feature type="binding site" evidence="3">
    <location>
        <position position="349"/>
    </location>
    <ligand>
        <name>Mn(2+)</name>
        <dbReference type="ChEBI" id="CHEBI:29035"/>
    </ligand>
</feature>
<keyword evidence="2 4" id="KW-0808">Transferase</keyword>
<dbReference type="InterPro" id="IPR013785">
    <property type="entry name" value="Aldolase_TIM"/>
</dbReference>
<comment type="cofactor">
    <cofactor evidence="3">
        <name>Mn(2+)</name>
        <dbReference type="ChEBI" id="CHEBI:29035"/>
    </cofactor>
    <cofactor evidence="3">
        <name>Co(2+)</name>
        <dbReference type="ChEBI" id="CHEBI:48828"/>
    </cofactor>
    <cofactor evidence="3">
        <name>Cd(2+)</name>
        <dbReference type="ChEBI" id="CHEBI:48775"/>
    </cofactor>
    <text evidence="3">Binds 1 divalent cation per subunit. The enzyme is active with manganese, cobalt or cadmium ions.</text>
</comment>
<dbReference type="GO" id="GO:0008652">
    <property type="term" value="P:amino acid biosynthetic process"/>
    <property type="evidence" value="ECO:0007669"/>
    <property type="project" value="UniProtKB-KW"/>
</dbReference>
<reference evidence="5" key="1">
    <citation type="submission" date="2022-10" db="EMBL/GenBank/DDBJ databases">
        <title>The WGS of Solirubrobacter phytolaccae KCTC 29190.</title>
        <authorList>
            <person name="Jiang Z."/>
        </authorList>
    </citation>
    <scope>NUCLEOTIDE SEQUENCE</scope>
    <source>
        <strain evidence="5">KCTC 29190</strain>
    </source>
</reference>
<keyword evidence="4" id="KW-0028">Amino-acid biosynthesis</keyword>
<feature type="binding site" evidence="3">
    <location>
        <position position="110"/>
    </location>
    <ligand>
        <name>phosphoenolpyruvate</name>
        <dbReference type="ChEBI" id="CHEBI:58702"/>
    </ligand>
</feature>
<comment type="pathway">
    <text evidence="4">Metabolic intermediate biosynthesis; chorismate biosynthesis; chorismate from D-erythrose 4-phosphate and phosphoenolpyruvate: step 1/7.</text>
</comment>
<comment type="catalytic activity">
    <reaction evidence="4">
        <text>D-erythrose 4-phosphate + phosphoenolpyruvate + H2O = 7-phospho-2-dehydro-3-deoxy-D-arabino-heptonate + phosphate</text>
        <dbReference type="Rhea" id="RHEA:14717"/>
        <dbReference type="ChEBI" id="CHEBI:15377"/>
        <dbReference type="ChEBI" id="CHEBI:16897"/>
        <dbReference type="ChEBI" id="CHEBI:43474"/>
        <dbReference type="ChEBI" id="CHEBI:58394"/>
        <dbReference type="ChEBI" id="CHEBI:58702"/>
        <dbReference type="EC" id="2.5.1.54"/>
    </reaction>
</comment>
<dbReference type="GO" id="GO:0009073">
    <property type="term" value="P:aromatic amino acid family biosynthetic process"/>
    <property type="evidence" value="ECO:0007669"/>
    <property type="project" value="UniProtKB-KW"/>
</dbReference>
<organism evidence="5 6">
    <name type="scientific">Solirubrobacter phytolaccae</name>
    <dbReference type="NCBI Taxonomy" id="1404360"/>
    <lineage>
        <taxon>Bacteria</taxon>
        <taxon>Bacillati</taxon>
        <taxon>Actinomycetota</taxon>
        <taxon>Thermoleophilia</taxon>
        <taxon>Solirubrobacterales</taxon>
        <taxon>Solirubrobacteraceae</taxon>
        <taxon>Solirubrobacter</taxon>
    </lineage>
</organism>
<dbReference type="RefSeq" id="WP_270026042.1">
    <property type="nucleotide sequence ID" value="NZ_JAPDDP010000025.1"/>
</dbReference>
<dbReference type="EC" id="2.5.1.54" evidence="4"/>
<evidence type="ECO:0000256" key="2">
    <source>
        <dbReference type="ARBA" id="ARBA00022679"/>
    </source>
</evidence>
<keyword evidence="3" id="KW-0464">Manganese</keyword>
<accession>A0A9X3N8H2</accession>
<dbReference type="PANTHER" id="PTHR21337:SF0">
    <property type="entry name" value="PHOSPHO-2-DEHYDRO-3-DEOXYHEPTONATE ALDOLASE"/>
    <property type="match status" value="1"/>
</dbReference>
<proteinExistence type="inferred from homology"/>
<dbReference type="EMBL" id="JAPDDP010000025">
    <property type="protein sequence ID" value="MDA0181693.1"/>
    <property type="molecule type" value="Genomic_DNA"/>
</dbReference>
<evidence type="ECO:0000256" key="3">
    <source>
        <dbReference type="PIRSR" id="PIRSR602480-1"/>
    </source>
</evidence>
<dbReference type="Pfam" id="PF01474">
    <property type="entry name" value="DAHP_synth_2"/>
    <property type="match status" value="2"/>
</dbReference>
<protein>
    <recommendedName>
        <fullName evidence="4">Phospho-2-dehydro-3-deoxyheptonate aldolase</fullName>
        <ecNumber evidence="4">2.5.1.54</ecNumber>
    </recommendedName>
</protein>
<dbReference type="GO" id="GO:0003849">
    <property type="term" value="F:3-deoxy-7-phosphoheptulonate synthase activity"/>
    <property type="evidence" value="ECO:0007669"/>
    <property type="project" value="UniProtKB-EC"/>
</dbReference>
<feature type="binding site" evidence="3">
    <location>
        <position position="71"/>
    </location>
    <ligand>
        <name>Mn(2+)</name>
        <dbReference type="ChEBI" id="CHEBI:29035"/>
    </ligand>
</feature>
<evidence type="ECO:0000313" key="6">
    <source>
        <dbReference type="Proteomes" id="UP001147653"/>
    </source>
</evidence>
<dbReference type="InterPro" id="IPR002480">
    <property type="entry name" value="DAHP_synth_2"/>
</dbReference>
<evidence type="ECO:0000256" key="4">
    <source>
        <dbReference type="RuleBase" id="RU363071"/>
    </source>
</evidence>
<keyword evidence="6" id="KW-1185">Reference proteome</keyword>
<sequence>MRTQAADLIVDIERCEALQQPLWEDHGHVRRVRAILAARPPLVVAEQVDALRELLAQVAAGEALVVQAGDCSEDPADNTAAIVARKAAVLDLLAGTLKLATQQPVVRVGRIAGQFAKPRSKPYEQVGAVELPAYRGHMVNDPDPELGRQADPLRILAGYMAAGGMMEHLGWRGAGRPGPRIEAPVWTSHEALLLDYELPMIRTLADGRRWLSSTHWPWVGDRTRQLDGAHVALLAAISNPVACKVGPSLAADELVRLCERLDPHRTPGRLTLIARMGAGTVLERLPSLLAAVRRAGHPVVWLCDPMHGNTIATPSGFKTRLVGTIAQEVREFRQAVDAAGAVAGGLHLETTPDDVTECADDASALGSVGERYTTLCDPRLTPWQAVAAVLAWTAGA</sequence>
<feature type="binding site" evidence="3">
    <location>
        <position position="307"/>
    </location>
    <ligand>
        <name>Mn(2+)</name>
        <dbReference type="ChEBI" id="CHEBI:29035"/>
    </ligand>
</feature>
<keyword evidence="3" id="KW-0170">Cobalt</keyword>
<dbReference type="SUPFAM" id="SSF51569">
    <property type="entry name" value="Aldolase"/>
    <property type="match status" value="1"/>
</dbReference>
<keyword evidence="4" id="KW-0057">Aromatic amino acid biosynthesis</keyword>
<evidence type="ECO:0000313" key="5">
    <source>
        <dbReference type="EMBL" id="MDA0181693.1"/>
    </source>
</evidence>
<feature type="binding site" evidence="3">
    <location>
        <position position="244"/>
    </location>
    <ligand>
        <name>phosphoenolpyruvate</name>
        <dbReference type="ChEBI" id="CHEBI:58702"/>
    </ligand>
</feature>
<comment type="caution">
    <text evidence="5">The sequence shown here is derived from an EMBL/GenBank/DDBJ whole genome shotgun (WGS) entry which is preliminary data.</text>
</comment>
<keyword evidence="3" id="KW-0104">Cadmium</keyword>
<evidence type="ECO:0000256" key="1">
    <source>
        <dbReference type="ARBA" id="ARBA00008911"/>
    </source>
</evidence>
<dbReference type="Proteomes" id="UP001147653">
    <property type="component" value="Unassembled WGS sequence"/>
</dbReference>
<feature type="binding site" evidence="3">
    <location>
        <position position="275"/>
    </location>
    <ligand>
        <name>phosphoenolpyruvate</name>
        <dbReference type="ChEBI" id="CHEBI:58702"/>
    </ligand>
</feature>
<name>A0A9X3N8H2_9ACTN</name>